<sequence>MRATRFGLARGKRLQVNVIVGDLFHLGPIRGVDLVLWASCERGVTRGLFSKHPLTQTFPKHRAIAESREIQRHRQSMRLAFLVMCPMPAGRRCDWRWCNSRGLLDDTVPS</sequence>
<evidence type="ECO:0000313" key="2">
    <source>
        <dbReference type="Proteomes" id="UP000076154"/>
    </source>
</evidence>
<keyword evidence="2" id="KW-1185">Reference proteome</keyword>
<name>A0A369KAP9_HYPMA</name>
<evidence type="ECO:0000313" key="1">
    <source>
        <dbReference type="EMBL" id="RDB28006.1"/>
    </source>
</evidence>
<dbReference type="InParanoid" id="A0A369KAP9"/>
<reference evidence="1" key="1">
    <citation type="submission" date="2018-04" db="EMBL/GenBank/DDBJ databases">
        <title>Whole genome sequencing of Hypsizygus marmoreus.</title>
        <authorList>
            <person name="Choi I.-G."/>
            <person name="Min B."/>
            <person name="Kim J.-G."/>
            <person name="Kim S."/>
            <person name="Oh Y.-L."/>
            <person name="Kong W.-S."/>
            <person name="Park H."/>
            <person name="Jeong J."/>
            <person name="Song E.-S."/>
        </authorList>
    </citation>
    <scope>NUCLEOTIDE SEQUENCE [LARGE SCALE GENOMIC DNA]</scope>
    <source>
        <strain evidence="1">51987-8</strain>
    </source>
</reference>
<accession>A0A369KAP9</accession>
<dbReference type="EMBL" id="LUEZ02000013">
    <property type="protein sequence ID" value="RDB28006.1"/>
    <property type="molecule type" value="Genomic_DNA"/>
</dbReference>
<protein>
    <submittedName>
        <fullName evidence="1">Uncharacterized protein</fullName>
    </submittedName>
</protein>
<dbReference type="Proteomes" id="UP000076154">
    <property type="component" value="Unassembled WGS sequence"/>
</dbReference>
<dbReference type="AlphaFoldDB" id="A0A369KAP9"/>
<organism evidence="1 2">
    <name type="scientific">Hypsizygus marmoreus</name>
    <name type="common">White beech mushroom</name>
    <name type="synonym">Agaricus marmoreus</name>
    <dbReference type="NCBI Taxonomy" id="39966"/>
    <lineage>
        <taxon>Eukaryota</taxon>
        <taxon>Fungi</taxon>
        <taxon>Dikarya</taxon>
        <taxon>Basidiomycota</taxon>
        <taxon>Agaricomycotina</taxon>
        <taxon>Agaricomycetes</taxon>
        <taxon>Agaricomycetidae</taxon>
        <taxon>Agaricales</taxon>
        <taxon>Tricholomatineae</taxon>
        <taxon>Lyophyllaceae</taxon>
        <taxon>Hypsizygus</taxon>
    </lineage>
</organism>
<comment type="caution">
    <text evidence="1">The sequence shown here is derived from an EMBL/GenBank/DDBJ whole genome shotgun (WGS) entry which is preliminary data.</text>
</comment>
<proteinExistence type="predicted"/>
<gene>
    <name evidence="1" type="ORF">Hypma_002241</name>
</gene>